<protein>
    <submittedName>
        <fullName evidence="1">Uncharacterized protein</fullName>
    </submittedName>
</protein>
<dbReference type="Proteomes" id="UP000092665">
    <property type="component" value="Unassembled WGS sequence"/>
</dbReference>
<sequence>MFNSLLSELCRRLGQAEESLHLEGLDLSLGPFSLHIRQRDELVTLFIPLGDVEPRSLATLADWPTLQLSRIDEGETLLWSREWLERLDVELLVSLVERMLQQARDLTATASVAESQERTPFSIQGSSWHKV</sequence>
<dbReference type="PATRIC" id="fig|29488.15.peg.54"/>
<evidence type="ECO:0000313" key="2">
    <source>
        <dbReference type="Proteomes" id="UP000092665"/>
    </source>
</evidence>
<keyword evidence="2" id="KW-1185">Reference proteome</keyword>
<accession>A0A1B8YNX3</accession>
<dbReference type="EMBL" id="LOIC01000001">
    <property type="protein sequence ID" value="OCA56874.1"/>
    <property type="molecule type" value="Genomic_DNA"/>
</dbReference>
<name>A0A1B8YNX3_9GAMM</name>
<dbReference type="RefSeq" id="WP_065388650.1">
    <property type="nucleotide sequence ID" value="NZ_CAWMQN010000001.1"/>
</dbReference>
<proteinExistence type="predicted"/>
<dbReference type="Gene3D" id="3.30.1460.10">
    <property type="match status" value="1"/>
</dbReference>
<dbReference type="CDD" id="cd16364">
    <property type="entry name" value="T3SC_I-like"/>
    <property type="match status" value="1"/>
</dbReference>
<comment type="caution">
    <text evidence="1">The sequence shown here is derived from an EMBL/GenBank/DDBJ whole genome shotgun (WGS) entry which is preliminary data.</text>
</comment>
<organism evidence="1 2">
    <name type="scientific">Photorhabdus namnaonensis</name>
    <dbReference type="NCBI Taxonomy" id="1851568"/>
    <lineage>
        <taxon>Bacteria</taxon>
        <taxon>Pseudomonadati</taxon>
        <taxon>Pseudomonadota</taxon>
        <taxon>Gammaproteobacteria</taxon>
        <taxon>Enterobacterales</taxon>
        <taxon>Morganellaceae</taxon>
        <taxon>Photorhabdus</taxon>
    </lineage>
</organism>
<reference evidence="2" key="1">
    <citation type="submission" date="2015-11" db="EMBL/GenBank/DDBJ databases">
        <authorList>
            <person name="Tobias N.J."/>
            <person name="Mishra B."/>
            <person name="Gupta D.K."/>
            <person name="Thines M."/>
            <person name="Stinear T.P."/>
            <person name="Bode H.B."/>
        </authorList>
    </citation>
    <scope>NUCLEOTIDE SEQUENCE [LARGE SCALE GENOMIC DNA]</scope>
    <source>
        <strain evidence="2">PB45.5</strain>
    </source>
</reference>
<evidence type="ECO:0000313" key="1">
    <source>
        <dbReference type="EMBL" id="OCA56874.1"/>
    </source>
</evidence>
<gene>
    <name evidence="1" type="ORF">Phpb_00045</name>
</gene>
<dbReference type="AlphaFoldDB" id="A0A1B8YNX3"/>
<dbReference type="SUPFAM" id="SSF69635">
    <property type="entry name" value="Type III secretory system chaperone-like"/>
    <property type="match status" value="1"/>
</dbReference>